<reference evidence="2 3" key="1">
    <citation type="journal article" date="2019" name="Sci. Rep.">
        <title>Orb-weaving spider Araneus ventricosus genome elucidates the spidroin gene catalogue.</title>
        <authorList>
            <person name="Kono N."/>
            <person name="Nakamura H."/>
            <person name="Ohtoshi R."/>
            <person name="Moran D.A.P."/>
            <person name="Shinohara A."/>
            <person name="Yoshida Y."/>
            <person name="Fujiwara M."/>
            <person name="Mori M."/>
            <person name="Tomita M."/>
            <person name="Arakawa K."/>
        </authorList>
    </citation>
    <scope>NUCLEOTIDE SEQUENCE [LARGE SCALE GENOMIC DNA]</scope>
</reference>
<organism evidence="2 3">
    <name type="scientific">Araneus ventricosus</name>
    <name type="common">Orbweaver spider</name>
    <name type="synonym">Epeira ventricosa</name>
    <dbReference type="NCBI Taxonomy" id="182803"/>
    <lineage>
        <taxon>Eukaryota</taxon>
        <taxon>Metazoa</taxon>
        <taxon>Ecdysozoa</taxon>
        <taxon>Arthropoda</taxon>
        <taxon>Chelicerata</taxon>
        <taxon>Arachnida</taxon>
        <taxon>Araneae</taxon>
        <taxon>Araneomorphae</taxon>
        <taxon>Entelegynae</taxon>
        <taxon>Araneoidea</taxon>
        <taxon>Araneidae</taxon>
        <taxon>Araneus</taxon>
    </lineage>
</organism>
<dbReference type="Proteomes" id="UP000499080">
    <property type="component" value="Unassembled WGS sequence"/>
</dbReference>
<evidence type="ECO:0000313" key="3">
    <source>
        <dbReference type="Proteomes" id="UP000499080"/>
    </source>
</evidence>
<gene>
    <name evidence="2" type="ORF">AVEN_143396_1</name>
</gene>
<accession>A0A4Y2AE34</accession>
<evidence type="ECO:0000256" key="1">
    <source>
        <dbReference type="SAM" id="MobiDB-lite"/>
    </source>
</evidence>
<feature type="region of interest" description="Disordered" evidence="1">
    <location>
        <begin position="1"/>
        <end position="22"/>
    </location>
</feature>
<dbReference type="AlphaFoldDB" id="A0A4Y2AE34"/>
<sequence>MMGLEMESDFNELEEDRSQELTTEELTELRYISQQEVMGKCLSEEEEEIIVSVPKYIAHQMSSDDNCRLKSSSSIDVQPTRQLMKAIIGTVAAAVLMSNVTTSNEINESLRMRRTTEVSLSDVAIKKVVNESY</sequence>
<comment type="caution">
    <text evidence="2">The sequence shown here is derived from an EMBL/GenBank/DDBJ whole genome shotgun (WGS) entry which is preliminary data.</text>
</comment>
<protein>
    <submittedName>
        <fullName evidence="2">Uncharacterized protein</fullName>
    </submittedName>
</protein>
<proteinExistence type="predicted"/>
<evidence type="ECO:0000313" key="2">
    <source>
        <dbReference type="EMBL" id="GBL78103.1"/>
    </source>
</evidence>
<dbReference type="EMBL" id="BGPR01000014">
    <property type="protein sequence ID" value="GBL78103.1"/>
    <property type="molecule type" value="Genomic_DNA"/>
</dbReference>
<name>A0A4Y2AE34_ARAVE</name>
<keyword evidence="3" id="KW-1185">Reference proteome</keyword>